<keyword evidence="2" id="KW-1185">Reference proteome</keyword>
<sequence>MRTGCATVPLPVTAPTPMGGYAGRVGTSTGTRDPLGITALTWFDGRRRFALVLADLICVNADVVAAARAATGDVDALWLAASHTHSGPETGCVPGGTATPPPWSHRIPAAVAGAVAAAVRTETDTVGRWRTGLLADVGSVRSAAPGLAQVPLDLVEVVDGAGRRAGLLVVLPVHPTVLPAANLLVSADLVGAVRAALAQRLGPDTWLAVATGAAGDISTRHTRRGHGGSELERLGTAVAEHCLAELARPAVPAWGAGDRLDWRAGPARLAPKPSSAADHRAMVEAATRAVATARAGGDPAALRIAEGDLTGARLASTAEVPEHEIDAEVAAARIGALSLAALPGEPFLALAGEIRRNRPGPTAVLGYANGYPGYLPTEGAYAQPRYEVLAAAAAPGSGERLAGIAADLLTDLDGAHQ</sequence>
<dbReference type="Proteomes" id="UP000614996">
    <property type="component" value="Unassembled WGS sequence"/>
</dbReference>
<accession>A0A8J4EMI2</accession>
<organism evidence="1 2">
    <name type="scientific">Actinocatenispora comari</name>
    <dbReference type="NCBI Taxonomy" id="2807577"/>
    <lineage>
        <taxon>Bacteria</taxon>
        <taxon>Bacillati</taxon>
        <taxon>Actinomycetota</taxon>
        <taxon>Actinomycetes</taxon>
        <taxon>Micromonosporales</taxon>
        <taxon>Micromonosporaceae</taxon>
        <taxon>Actinocatenispora</taxon>
    </lineage>
</organism>
<dbReference type="AlphaFoldDB" id="A0A8J4EMI2"/>
<comment type="caution">
    <text evidence="1">The sequence shown here is derived from an EMBL/GenBank/DDBJ whole genome shotgun (WGS) entry which is preliminary data.</text>
</comment>
<protein>
    <recommendedName>
        <fullName evidence="3">Alkaline ceramidase</fullName>
    </recommendedName>
</protein>
<dbReference type="RefSeq" id="WP_207126912.1">
    <property type="nucleotide sequence ID" value="NZ_BOPO01000087.1"/>
</dbReference>
<gene>
    <name evidence="1" type="ORF">NUM_44840</name>
</gene>
<evidence type="ECO:0000313" key="2">
    <source>
        <dbReference type="Proteomes" id="UP000614996"/>
    </source>
</evidence>
<name>A0A8J4EMI2_9ACTN</name>
<proteinExistence type="predicted"/>
<reference evidence="2" key="1">
    <citation type="journal article" date="2021" name="Int. J. Syst. Evol. Microbiol.">
        <title>Actinocatenispora comari sp. nov., an endophytic actinomycete isolated from aerial parts of Comarum salesowianum.</title>
        <authorList>
            <person name="Oyunbileg N."/>
            <person name="Iizaka Y."/>
            <person name="Hamada M."/>
            <person name="Davaapurev B.O."/>
            <person name="Fukumoto A."/>
            <person name="Tsetseg B."/>
            <person name="Kato F."/>
            <person name="Tamura T."/>
            <person name="Batkhuu J."/>
            <person name="Anzai Y."/>
        </authorList>
    </citation>
    <scope>NUCLEOTIDE SEQUENCE [LARGE SCALE GENOMIC DNA]</scope>
    <source>
        <strain evidence="2">NUM-2625</strain>
    </source>
</reference>
<evidence type="ECO:0008006" key="3">
    <source>
        <dbReference type="Google" id="ProtNLM"/>
    </source>
</evidence>
<dbReference type="EMBL" id="BOPO01000087">
    <property type="protein sequence ID" value="GIL29230.1"/>
    <property type="molecule type" value="Genomic_DNA"/>
</dbReference>
<evidence type="ECO:0000313" key="1">
    <source>
        <dbReference type="EMBL" id="GIL29230.1"/>
    </source>
</evidence>